<dbReference type="PANTHER" id="PTHR34187:SF2">
    <property type="entry name" value="DUF202 DOMAIN-CONTAINING PROTEIN"/>
    <property type="match status" value="1"/>
</dbReference>
<feature type="transmembrane region" description="Helical" evidence="7">
    <location>
        <begin position="49"/>
        <end position="66"/>
    </location>
</feature>
<dbReference type="AlphaFoldDB" id="A0A930YDX2"/>
<organism evidence="9 10">
    <name type="scientific">Nocardioides islandensis</name>
    <dbReference type="NCBI Taxonomy" id="433663"/>
    <lineage>
        <taxon>Bacteria</taxon>
        <taxon>Bacillati</taxon>
        <taxon>Actinomycetota</taxon>
        <taxon>Actinomycetes</taxon>
        <taxon>Propionibacteriales</taxon>
        <taxon>Nocardioidaceae</taxon>
        <taxon>Nocardioides</taxon>
    </lineage>
</organism>
<keyword evidence="10" id="KW-1185">Reference proteome</keyword>
<dbReference type="EMBL" id="JADKPN010000010">
    <property type="protein sequence ID" value="MBF4764726.1"/>
    <property type="molecule type" value="Genomic_DNA"/>
</dbReference>
<feature type="transmembrane region" description="Helical" evidence="7">
    <location>
        <begin position="78"/>
        <end position="98"/>
    </location>
</feature>
<accession>A0A930YDX2</accession>
<comment type="subcellular location">
    <subcellularLocation>
        <location evidence="1">Cell membrane</location>
        <topology evidence="1">Multi-pass membrane protein</topology>
    </subcellularLocation>
</comment>
<evidence type="ECO:0000256" key="2">
    <source>
        <dbReference type="ARBA" id="ARBA00022475"/>
    </source>
</evidence>
<dbReference type="PANTHER" id="PTHR34187">
    <property type="entry name" value="FGR18P"/>
    <property type="match status" value="1"/>
</dbReference>
<sequence length="138" mass="14813">MAVRSVPWRRDGAVSEQHEPGGSTPWPAWVYRTGDRPDPRFSLANERTFLAWIRTSLALLAGGVALDTVDLDGPSTLQSVVAVSLVVLGLLGAGVAWVRWAATERAMRLHQPLPGTVALVWLALALMILAAALLVLVL</sequence>
<comment type="caution">
    <text evidence="9">The sequence shown here is derived from an EMBL/GenBank/DDBJ whole genome shotgun (WGS) entry which is preliminary data.</text>
</comment>
<dbReference type="Pfam" id="PF02656">
    <property type="entry name" value="DUF202"/>
    <property type="match status" value="1"/>
</dbReference>
<evidence type="ECO:0000256" key="1">
    <source>
        <dbReference type="ARBA" id="ARBA00004651"/>
    </source>
</evidence>
<evidence type="ECO:0000256" key="4">
    <source>
        <dbReference type="ARBA" id="ARBA00022989"/>
    </source>
</evidence>
<dbReference type="GO" id="GO:0005886">
    <property type="term" value="C:plasma membrane"/>
    <property type="evidence" value="ECO:0007669"/>
    <property type="project" value="UniProtKB-SubCell"/>
</dbReference>
<keyword evidence="3 7" id="KW-0812">Transmembrane</keyword>
<protein>
    <submittedName>
        <fullName evidence="9">DUF202 domain-containing protein</fullName>
    </submittedName>
</protein>
<feature type="region of interest" description="Disordered" evidence="6">
    <location>
        <begin position="1"/>
        <end position="22"/>
    </location>
</feature>
<keyword evidence="4 7" id="KW-1133">Transmembrane helix</keyword>
<evidence type="ECO:0000256" key="6">
    <source>
        <dbReference type="SAM" id="MobiDB-lite"/>
    </source>
</evidence>
<evidence type="ECO:0000313" key="9">
    <source>
        <dbReference type="EMBL" id="MBF4764726.1"/>
    </source>
</evidence>
<name>A0A930YDX2_9ACTN</name>
<feature type="transmembrane region" description="Helical" evidence="7">
    <location>
        <begin position="118"/>
        <end position="137"/>
    </location>
</feature>
<evidence type="ECO:0000259" key="8">
    <source>
        <dbReference type="Pfam" id="PF02656"/>
    </source>
</evidence>
<gene>
    <name evidence="9" type="ORF">ISU07_16460</name>
</gene>
<dbReference type="Proteomes" id="UP000640489">
    <property type="component" value="Unassembled WGS sequence"/>
</dbReference>
<dbReference type="InterPro" id="IPR052053">
    <property type="entry name" value="IM_YidH-like"/>
</dbReference>
<evidence type="ECO:0000256" key="7">
    <source>
        <dbReference type="SAM" id="Phobius"/>
    </source>
</evidence>
<evidence type="ECO:0000256" key="3">
    <source>
        <dbReference type="ARBA" id="ARBA00022692"/>
    </source>
</evidence>
<keyword evidence="5 7" id="KW-0472">Membrane</keyword>
<feature type="domain" description="DUF202" evidence="8">
    <location>
        <begin position="40"/>
        <end position="106"/>
    </location>
</feature>
<proteinExistence type="predicted"/>
<keyword evidence="2" id="KW-1003">Cell membrane</keyword>
<evidence type="ECO:0000313" key="10">
    <source>
        <dbReference type="Proteomes" id="UP000640489"/>
    </source>
</evidence>
<dbReference type="InterPro" id="IPR003807">
    <property type="entry name" value="DUF202"/>
</dbReference>
<reference evidence="9" key="1">
    <citation type="submission" date="2020-11" db="EMBL/GenBank/DDBJ databases">
        <title>Nocardioides sp. nov., isolated from Soil of Cynanchum wilfordii Hemsley rhizosphere.</title>
        <authorList>
            <person name="Lee J.-S."/>
            <person name="Suh M.K."/>
            <person name="Kim J.-S."/>
        </authorList>
    </citation>
    <scope>NUCLEOTIDE SEQUENCE</scope>
    <source>
        <strain evidence="9">KCTC 19275</strain>
    </source>
</reference>
<feature type="compositionally biased region" description="Basic and acidic residues" evidence="6">
    <location>
        <begin position="8"/>
        <end position="19"/>
    </location>
</feature>
<evidence type="ECO:0000256" key="5">
    <source>
        <dbReference type="ARBA" id="ARBA00023136"/>
    </source>
</evidence>